<accession>A0A0A0ENY5</accession>
<evidence type="ECO:0000313" key="1">
    <source>
        <dbReference type="EMBL" id="KGM50872.1"/>
    </source>
</evidence>
<proteinExistence type="predicted"/>
<organism evidence="1 2">
    <name type="scientific">Lysobacter concretionis Ko07 = DSM 16239</name>
    <dbReference type="NCBI Taxonomy" id="1122185"/>
    <lineage>
        <taxon>Bacteria</taxon>
        <taxon>Pseudomonadati</taxon>
        <taxon>Pseudomonadota</taxon>
        <taxon>Gammaproteobacteria</taxon>
        <taxon>Lysobacterales</taxon>
        <taxon>Lysobacteraceae</taxon>
        <taxon>Novilysobacter</taxon>
    </lineage>
</organism>
<dbReference type="EMBL" id="AVPS01000010">
    <property type="protein sequence ID" value="KGM50872.1"/>
    <property type="molecule type" value="Genomic_DNA"/>
</dbReference>
<dbReference type="InterPro" id="IPR029058">
    <property type="entry name" value="AB_hydrolase_fold"/>
</dbReference>
<protein>
    <recommendedName>
        <fullName evidence="3">PGAP1-like protein</fullName>
    </recommendedName>
</protein>
<dbReference type="Proteomes" id="UP000030017">
    <property type="component" value="Unassembled WGS sequence"/>
</dbReference>
<reference evidence="1 2" key="1">
    <citation type="submission" date="2013-08" db="EMBL/GenBank/DDBJ databases">
        <title>Genome sequencing of Lysobacter.</title>
        <authorList>
            <person name="Zhang S."/>
            <person name="Wang G."/>
        </authorList>
    </citation>
    <scope>NUCLEOTIDE SEQUENCE [LARGE SCALE GENOMIC DNA]</scope>
    <source>
        <strain evidence="1 2">Ko07</strain>
    </source>
</reference>
<dbReference type="SUPFAM" id="SSF53474">
    <property type="entry name" value="alpha/beta-Hydrolases"/>
    <property type="match status" value="1"/>
</dbReference>
<gene>
    <name evidence="1" type="ORF">N792_02600</name>
</gene>
<keyword evidence="2" id="KW-1185">Reference proteome</keyword>
<name>A0A0A0ENY5_9GAMM</name>
<sequence length="541" mass="59169">MPRNDEIRITSDQIDRGGRPALQTRLTPAADVRQCAILAQPTAVIPVVFLPGIMGTNLMSDTGSKVWRPPNTDGVVPVLGAIGQMFAYIFRGPATRQRMLDPETVQVDGRGAIDTEGSLDKQAARDRGWGALMRSAYHPVMSQMQRRLNNIMESCELLEWWNAEAQRVPADYGDEKVNPALDVDDLKHAATFRYEVWGGGYNWLQSNEDSGQDLIDYIEDVVLAHHHSLGEAAEKVILVTHSMGGLVGRSIARLHDYGKLLGVVHGVMPATGAPATYHHCRCGYEGVSQLILGRNAKEVTAIVANAPGALELLPSTDYGEGRAWLKLGGPADRPSHALPVADPYVEIYQSREWYGLVPEVNAEMLDPAGLNGIEGVEGIGVDPFDRFDLKVDDVKSFHSSISGKYPEPAYVHYGADTRRQGWTDVHWQGPEVVDPARIRLEDDDGNGKLRVTDGSADFRLRFGSATQPGDGTVPTVSGAAPGLVAVQACFRQGDEGEGEHVKLNGKRKDKGYEHQDSYNDVRSQWATLYSVVRLSRGADWA</sequence>
<dbReference type="STRING" id="1122185.N792_02600"/>
<dbReference type="Gene3D" id="3.40.50.1820">
    <property type="entry name" value="alpha/beta hydrolase"/>
    <property type="match status" value="1"/>
</dbReference>
<comment type="caution">
    <text evidence="1">The sequence shown here is derived from an EMBL/GenBank/DDBJ whole genome shotgun (WGS) entry which is preliminary data.</text>
</comment>
<evidence type="ECO:0008006" key="3">
    <source>
        <dbReference type="Google" id="ProtNLM"/>
    </source>
</evidence>
<evidence type="ECO:0000313" key="2">
    <source>
        <dbReference type="Proteomes" id="UP000030017"/>
    </source>
</evidence>
<dbReference type="eggNOG" id="COG1075">
    <property type="taxonomic scope" value="Bacteria"/>
</dbReference>
<dbReference type="AlphaFoldDB" id="A0A0A0ENY5"/>